<feature type="signal peptide" evidence="1">
    <location>
        <begin position="1"/>
        <end position="25"/>
    </location>
</feature>
<feature type="chain" id="PRO_5041457557" evidence="1">
    <location>
        <begin position="26"/>
        <end position="196"/>
    </location>
</feature>
<keyword evidence="1" id="KW-0732">Signal</keyword>
<accession>A0AA39TTC5</accession>
<evidence type="ECO:0000313" key="3">
    <source>
        <dbReference type="Proteomes" id="UP001175227"/>
    </source>
</evidence>
<keyword evidence="3" id="KW-1185">Reference proteome</keyword>
<comment type="caution">
    <text evidence="2">The sequence shown here is derived from an EMBL/GenBank/DDBJ whole genome shotgun (WGS) entry which is preliminary data.</text>
</comment>
<name>A0AA39TTC5_9AGAR</name>
<gene>
    <name evidence="2" type="ORF">IW261DRAFT_1522071</name>
</gene>
<feature type="non-terminal residue" evidence="2">
    <location>
        <position position="196"/>
    </location>
</feature>
<organism evidence="2 3">
    <name type="scientific">Armillaria novae-zelandiae</name>
    <dbReference type="NCBI Taxonomy" id="153914"/>
    <lineage>
        <taxon>Eukaryota</taxon>
        <taxon>Fungi</taxon>
        <taxon>Dikarya</taxon>
        <taxon>Basidiomycota</taxon>
        <taxon>Agaricomycotina</taxon>
        <taxon>Agaricomycetes</taxon>
        <taxon>Agaricomycetidae</taxon>
        <taxon>Agaricales</taxon>
        <taxon>Marasmiineae</taxon>
        <taxon>Physalacriaceae</taxon>
        <taxon>Armillaria</taxon>
    </lineage>
</organism>
<sequence>PITSMCLFQAASAILLLNSLRVLQMGDLRYGLDEQGVALGRLERGNTGSSGHCTAPAPLISSTHHSFVSLPVRHKPQARRPLPSIAQKKVGNNAKNRTPHIVQTSHPGASRGAVRRVTKEKRSILGREIEARGMRRRRLVWGCVGRMSLRLMPGWVGSGDHVCDAQDAGDGSGYGFLLAWVAKMAKQPTRTDRRRT</sequence>
<dbReference type="Proteomes" id="UP001175227">
    <property type="component" value="Unassembled WGS sequence"/>
</dbReference>
<evidence type="ECO:0000256" key="1">
    <source>
        <dbReference type="SAM" id="SignalP"/>
    </source>
</evidence>
<evidence type="ECO:0000313" key="2">
    <source>
        <dbReference type="EMBL" id="KAK0465823.1"/>
    </source>
</evidence>
<protein>
    <submittedName>
        <fullName evidence="2">Uncharacterized protein</fullName>
    </submittedName>
</protein>
<dbReference type="AlphaFoldDB" id="A0AA39TTC5"/>
<proteinExistence type="predicted"/>
<reference evidence="2" key="1">
    <citation type="submission" date="2023-06" db="EMBL/GenBank/DDBJ databases">
        <authorList>
            <consortium name="Lawrence Berkeley National Laboratory"/>
            <person name="Ahrendt S."/>
            <person name="Sahu N."/>
            <person name="Indic B."/>
            <person name="Wong-Bajracharya J."/>
            <person name="Merenyi Z."/>
            <person name="Ke H.-M."/>
            <person name="Monk M."/>
            <person name="Kocsube S."/>
            <person name="Drula E."/>
            <person name="Lipzen A."/>
            <person name="Balint B."/>
            <person name="Henrissat B."/>
            <person name="Andreopoulos B."/>
            <person name="Martin F.M."/>
            <person name="Harder C.B."/>
            <person name="Rigling D."/>
            <person name="Ford K.L."/>
            <person name="Foster G.D."/>
            <person name="Pangilinan J."/>
            <person name="Papanicolaou A."/>
            <person name="Barry K."/>
            <person name="LaButti K."/>
            <person name="Viragh M."/>
            <person name="Koriabine M."/>
            <person name="Yan M."/>
            <person name="Riley R."/>
            <person name="Champramary S."/>
            <person name="Plett K.L."/>
            <person name="Tsai I.J."/>
            <person name="Slot J."/>
            <person name="Sipos G."/>
            <person name="Plett J."/>
            <person name="Nagy L.G."/>
            <person name="Grigoriev I.V."/>
        </authorList>
    </citation>
    <scope>NUCLEOTIDE SEQUENCE</scope>
    <source>
        <strain evidence="2">ICMP 16352</strain>
    </source>
</reference>
<dbReference type="EMBL" id="JAUEPR010000087">
    <property type="protein sequence ID" value="KAK0465823.1"/>
    <property type="molecule type" value="Genomic_DNA"/>
</dbReference>